<accession>A0A0D0I4Q2</accession>
<dbReference type="AlphaFoldDB" id="A0A0D0I4Q2"/>
<dbReference type="Pfam" id="PF13673">
    <property type="entry name" value="Acetyltransf_10"/>
    <property type="match status" value="1"/>
</dbReference>
<comment type="caution">
    <text evidence="4">The sequence shown here is derived from an EMBL/GenBank/DDBJ whole genome shotgun (WGS) entry which is preliminary data.</text>
</comment>
<dbReference type="InterPro" id="IPR050832">
    <property type="entry name" value="Bact_Acetyltransf"/>
</dbReference>
<gene>
    <name evidence="4" type="ORF">RU08_25800</name>
</gene>
<dbReference type="GO" id="GO:0016747">
    <property type="term" value="F:acyltransferase activity, transferring groups other than amino-acyl groups"/>
    <property type="evidence" value="ECO:0007669"/>
    <property type="project" value="InterPro"/>
</dbReference>
<dbReference type="Proteomes" id="UP000032068">
    <property type="component" value="Unassembled WGS sequence"/>
</dbReference>
<sequence>MAEPCIRRALEGDAEALSRVIVETLRLSNAEDYPPEVIDRVVDNFDVAGVRALMASRQVFVALDEARVVATASLADDVVRSVFVLPEMQGRGLGKALMNHVESVARDAGVHRLLVPASLTAVGFYSALGYSVVREVVEGDERTLVMARPIGDG</sequence>
<dbReference type="PANTHER" id="PTHR43877">
    <property type="entry name" value="AMINOALKYLPHOSPHONATE N-ACETYLTRANSFERASE-RELATED-RELATED"/>
    <property type="match status" value="1"/>
</dbReference>
<evidence type="ECO:0000313" key="4">
    <source>
        <dbReference type="EMBL" id="KIP87887.1"/>
    </source>
</evidence>
<dbReference type="PROSITE" id="PS51186">
    <property type="entry name" value="GNAT"/>
    <property type="match status" value="1"/>
</dbReference>
<keyword evidence="2" id="KW-0012">Acyltransferase</keyword>
<dbReference type="InterPro" id="IPR016181">
    <property type="entry name" value="Acyl_CoA_acyltransferase"/>
</dbReference>
<dbReference type="SUPFAM" id="SSF55729">
    <property type="entry name" value="Acyl-CoA N-acyltransferases (Nat)"/>
    <property type="match status" value="1"/>
</dbReference>
<evidence type="ECO:0000259" key="3">
    <source>
        <dbReference type="PROSITE" id="PS51186"/>
    </source>
</evidence>
<evidence type="ECO:0000256" key="2">
    <source>
        <dbReference type="ARBA" id="ARBA00023315"/>
    </source>
</evidence>
<dbReference type="InterPro" id="IPR000182">
    <property type="entry name" value="GNAT_dom"/>
</dbReference>
<dbReference type="Gene3D" id="3.40.630.30">
    <property type="match status" value="1"/>
</dbReference>
<dbReference type="PANTHER" id="PTHR43877:SF1">
    <property type="entry name" value="ACETYLTRANSFERASE"/>
    <property type="match status" value="1"/>
</dbReference>
<organism evidence="4 5">
    <name type="scientific">Pseudomonas fulva</name>
    <dbReference type="NCBI Taxonomy" id="47880"/>
    <lineage>
        <taxon>Bacteria</taxon>
        <taxon>Pseudomonadati</taxon>
        <taxon>Pseudomonadota</taxon>
        <taxon>Gammaproteobacteria</taxon>
        <taxon>Pseudomonadales</taxon>
        <taxon>Pseudomonadaceae</taxon>
        <taxon>Pseudomonas</taxon>
    </lineage>
</organism>
<evidence type="ECO:0000256" key="1">
    <source>
        <dbReference type="ARBA" id="ARBA00022679"/>
    </source>
</evidence>
<proteinExistence type="predicted"/>
<reference evidence="4 5" key="1">
    <citation type="submission" date="2014-12" db="EMBL/GenBank/DDBJ databases">
        <title>16Stimator: statistical estimation of ribosomal gene copy numbers from draft genome assemblies.</title>
        <authorList>
            <person name="Perisin M.A."/>
            <person name="Vetter M."/>
            <person name="Gilbert J.A."/>
            <person name="Bergelson J."/>
        </authorList>
    </citation>
    <scope>NUCLEOTIDE SEQUENCE [LARGE SCALE GENOMIC DNA]</scope>
    <source>
        <strain evidence="4 5">MEJ086</strain>
    </source>
</reference>
<dbReference type="CDD" id="cd04301">
    <property type="entry name" value="NAT_SF"/>
    <property type="match status" value="1"/>
</dbReference>
<name>A0A0D0I4Q2_9PSED</name>
<protein>
    <submittedName>
        <fullName evidence="4">Acetyltransferase</fullName>
    </submittedName>
</protein>
<dbReference type="EMBL" id="JXQW01000124">
    <property type="protein sequence ID" value="KIP87887.1"/>
    <property type="molecule type" value="Genomic_DNA"/>
</dbReference>
<keyword evidence="1 4" id="KW-0808">Transferase</keyword>
<evidence type="ECO:0000313" key="5">
    <source>
        <dbReference type="Proteomes" id="UP000032068"/>
    </source>
</evidence>
<dbReference type="RefSeq" id="WP_042556751.1">
    <property type="nucleotide sequence ID" value="NZ_JXQW01000124.1"/>
</dbReference>
<dbReference type="OrthoDB" id="1821130at2"/>
<feature type="domain" description="N-acetyltransferase" evidence="3">
    <location>
        <begin position="4"/>
        <end position="151"/>
    </location>
</feature>